<dbReference type="EMBL" id="AJMU01000010">
    <property type="protein sequence ID" value="EIG27711.1"/>
    <property type="molecule type" value="Genomic_DNA"/>
</dbReference>
<reference evidence="1 2" key="1">
    <citation type="submission" date="2012-04" db="EMBL/GenBank/DDBJ databases">
        <authorList>
            <person name="Harkins D.M."/>
            <person name="Madupu R."/>
            <person name="Durkin A.S."/>
            <person name="Torralba M."/>
            <person name="Methe B."/>
            <person name="Sutton G.G."/>
            <person name="Nelson K.E."/>
        </authorList>
    </citation>
    <scope>NUCLEOTIDE SEQUENCE [LARGE SCALE GENOMIC DNA]</scope>
    <source>
        <strain evidence="1 2">HK411</strain>
    </source>
</reference>
<dbReference type="AlphaFoldDB" id="I2NPF0"/>
<comment type="caution">
    <text evidence="1">The sequence shown here is derived from an EMBL/GenBank/DDBJ whole genome shotgun (WGS) entry which is preliminary data.</text>
</comment>
<accession>I2NPF0</accession>
<dbReference type="PATRIC" id="fig|1095743.3.peg.191"/>
<protein>
    <submittedName>
        <fullName evidence="1">Uncharacterized protein</fullName>
    </submittedName>
</protein>
<evidence type="ECO:0000313" key="1">
    <source>
        <dbReference type="EMBL" id="EIG27711.1"/>
    </source>
</evidence>
<evidence type="ECO:0000313" key="2">
    <source>
        <dbReference type="Proteomes" id="UP000003345"/>
    </source>
</evidence>
<proteinExistence type="predicted"/>
<sequence length="53" mass="6364">MAFLRNPNYQDGITVYSKKPFFAIRKCESGRFCKKFNKIDRLESKEFKLTCYC</sequence>
<dbReference type="Proteomes" id="UP000003345">
    <property type="component" value="Unassembled WGS sequence"/>
</dbReference>
<name>I2NPF0_9PAST</name>
<gene>
    <name evidence="1" type="ORF">HMPREF1054_1460</name>
</gene>
<organism evidence="1 2">
    <name type="scientific">Haemophilus paraphrohaemolyticus HK411</name>
    <dbReference type="NCBI Taxonomy" id="1095743"/>
    <lineage>
        <taxon>Bacteria</taxon>
        <taxon>Pseudomonadati</taxon>
        <taxon>Pseudomonadota</taxon>
        <taxon>Gammaproteobacteria</taxon>
        <taxon>Pasteurellales</taxon>
        <taxon>Pasteurellaceae</taxon>
        <taxon>Haemophilus</taxon>
    </lineage>
</organism>